<protein>
    <recommendedName>
        <fullName evidence="3">Integrase</fullName>
    </recommendedName>
</protein>
<evidence type="ECO:0000313" key="2">
    <source>
        <dbReference type="Proteomes" id="UP000460298"/>
    </source>
</evidence>
<dbReference type="AlphaFoldDB" id="A0A833GWJ1"/>
<evidence type="ECO:0000313" key="1">
    <source>
        <dbReference type="EMBL" id="KAB2928256.1"/>
    </source>
</evidence>
<name>A0A833GWJ1_9LEPT</name>
<organism evidence="1 2">
    <name type="scientific">Leptonema illini</name>
    <dbReference type="NCBI Taxonomy" id="183"/>
    <lineage>
        <taxon>Bacteria</taxon>
        <taxon>Pseudomonadati</taxon>
        <taxon>Spirochaetota</taxon>
        <taxon>Spirochaetia</taxon>
        <taxon>Leptospirales</taxon>
        <taxon>Leptospiraceae</taxon>
        <taxon>Leptonema</taxon>
    </lineage>
</organism>
<evidence type="ECO:0008006" key="3">
    <source>
        <dbReference type="Google" id="ProtNLM"/>
    </source>
</evidence>
<proteinExistence type="predicted"/>
<dbReference type="Proteomes" id="UP000460298">
    <property type="component" value="Unassembled WGS sequence"/>
</dbReference>
<accession>A0A833GWJ1</accession>
<reference evidence="1 2" key="1">
    <citation type="submission" date="2019-10" db="EMBL/GenBank/DDBJ databases">
        <title>Extracellular Electron Transfer in a Candidatus Methanoperedens spp. Enrichment Culture.</title>
        <authorList>
            <person name="Berger S."/>
            <person name="Rangel Shaw D."/>
            <person name="Berben T."/>
            <person name="In 'T Zandt M."/>
            <person name="Frank J."/>
            <person name="Reimann J."/>
            <person name="Jetten M.S.M."/>
            <person name="Welte C.U."/>
        </authorList>
    </citation>
    <scope>NUCLEOTIDE SEQUENCE [LARGE SCALE GENOMIC DNA]</scope>
    <source>
        <strain evidence="1">SB12</strain>
    </source>
</reference>
<gene>
    <name evidence="1" type="ORF">F9K24_22130</name>
</gene>
<sequence>MIKWHREAYRSFWKWISRRNNPGRPAIRSLLRGEIIRMATENPTWGPERILGELRMGGHHVHINTVRRYMPKRRNGPEGNWKSFLDLHASQTAAMDFFVVPAWNFTPLYVFFIIHHATREILHINVTTHPKMDWLRQKLKEALADSLTSPK</sequence>
<comment type="caution">
    <text evidence="1">The sequence shown here is derived from an EMBL/GenBank/DDBJ whole genome shotgun (WGS) entry which is preliminary data.</text>
</comment>
<dbReference type="EMBL" id="WBUI01000054">
    <property type="protein sequence ID" value="KAB2928256.1"/>
    <property type="molecule type" value="Genomic_DNA"/>
</dbReference>